<evidence type="ECO:0000256" key="3">
    <source>
        <dbReference type="ARBA" id="ARBA00022781"/>
    </source>
</evidence>
<evidence type="ECO:0000313" key="8">
    <source>
        <dbReference type="Proteomes" id="UP000033869"/>
    </source>
</evidence>
<keyword evidence="5" id="KW-0472">Membrane</keyword>
<dbReference type="InterPro" id="IPR000711">
    <property type="entry name" value="ATPase_OSCP/dsu"/>
</dbReference>
<evidence type="ECO:0000256" key="1">
    <source>
        <dbReference type="ARBA" id="ARBA00004370"/>
    </source>
</evidence>
<evidence type="ECO:0000313" key="7">
    <source>
        <dbReference type="EMBL" id="KKS09669.1"/>
    </source>
</evidence>
<dbReference type="Pfam" id="PF00213">
    <property type="entry name" value="OSCP"/>
    <property type="match status" value="1"/>
</dbReference>
<accession>A0A0G0W9J6</accession>
<name>A0A0G0W9J6_UNCC2</name>
<evidence type="ECO:0000256" key="2">
    <source>
        <dbReference type="ARBA" id="ARBA00022448"/>
    </source>
</evidence>
<dbReference type="EMBL" id="LCBL01000001">
    <property type="protein sequence ID" value="KKS09669.1"/>
    <property type="molecule type" value="Genomic_DNA"/>
</dbReference>
<dbReference type="Proteomes" id="UP000033869">
    <property type="component" value="Unassembled WGS sequence"/>
</dbReference>
<keyword evidence="6" id="KW-0066">ATP synthesis</keyword>
<protein>
    <submittedName>
        <fullName evidence="7">ATP synthase subunit delta</fullName>
    </submittedName>
</protein>
<organism evidence="7 8">
    <name type="scientific">candidate division CPR2 bacterium GW2011_GWC1_41_48</name>
    <dbReference type="NCBI Taxonomy" id="1618344"/>
    <lineage>
        <taxon>Bacteria</taxon>
        <taxon>Bacteria division CPR2</taxon>
    </lineage>
</organism>
<dbReference type="AlphaFoldDB" id="A0A0G0W9J6"/>
<dbReference type="GO" id="GO:0046933">
    <property type="term" value="F:proton-transporting ATP synthase activity, rotational mechanism"/>
    <property type="evidence" value="ECO:0007669"/>
    <property type="project" value="InterPro"/>
</dbReference>
<keyword evidence="2" id="KW-0813">Transport</keyword>
<dbReference type="GO" id="GO:0016020">
    <property type="term" value="C:membrane"/>
    <property type="evidence" value="ECO:0007669"/>
    <property type="project" value="UniProtKB-SubCell"/>
</dbReference>
<gene>
    <name evidence="7" type="ORF">UU65_C0001G0074</name>
</gene>
<comment type="subcellular location">
    <subcellularLocation>
        <location evidence="1">Membrane</location>
    </subcellularLocation>
</comment>
<keyword evidence="4" id="KW-0406">Ion transport</keyword>
<sequence>MLGVSDIAKILSSVTVSKDKDGLERIAKKIVAIYPEKVPAIIKALQRIKEFDDSEVTITTAKELNDNEKHRLKKEVSSQFDYPLNFNFRVSRRIGAGVIIKKGELVIDNSAENRIKEVTNIIRTANIS</sequence>
<reference evidence="7 8" key="1">
    <citation type="journal article" date="2015" name="Nature">
        <title>rRNA introns, odd ribosomes, and small enigmatic genomes across a large radiation of phyla.</title>
        <authorList>
            <person name="Brown C.T."/>
            <person name="Hug L.A."/>
            <person name="Thomas B.C."/>
            <person name="Sharon I."/>
            <person name="Castelle C.J."/>
            <person name="Singh A."/>
            <person name="Wilkins M.J."/>
            <person name="Williams K.H."/>
            <person name="Banfield J.F."/>
        </authorList>
    </citation>
    <scope>NUCLEOTIDE SEQUENCE [LARGE SCALE GENOMIC DNA]</scope>
</reference>
<evidence type="ECO:0000256" key="4">
    <source>
        <dbReference type="ARBA" id="ARBA00023065"/>
    </source>
</evidence>
<evidence type="ECO:0000256" key="6">
    <source>
        <dbReference type="ARBA" id="ARBA00023310"/>
    </source>
</evidence>
<proteinExistence type="predicted"/>
<keyword evidence="3" id="KW-0375">Hydrogen ion transport</keyword>
<comment type="caution">
    <text evidence="7">The sequence shown here is derived from an EMBL/GenBank/DDBJ whole genome shotgun (WGS) entry which is preliminary data.</text>
</comment>
<evidence type="ECO:0000256" key="5">
    <source>
        <dbReference type="ARBA" id="ARBA00023136"/>
    </source>
</evidence>